<keyword evidence="3" id="KW-1185">Reference proteome</keyword>
<comment type="caution">
    <text evidence="2">The sequence shown here is derived from an EMBL/GenBank/DDBJ whole genome shotgun (WGS) entry which is preliminary data.</text>
</comment>
<proteinExistence type="predicted"/>
<dbReference type="Proteomes" id="UP000283128">
    <property type="component" value="Unassembled WGS sequence"/>
</dbReference>
<keyword evidence="1" id="KW-0472">Membrane</keyword>
<sequence length="455" mass="47739">MNLTTDDNEWIPPSPARLRAVVQPVRAAVAQPRPRTAVAISAAGVTLFALVGSAAPNHNTLTVPTTWRALPAMPDVLSQTVTIAAIALSCLGTLGMLSARRRGWSPDSRLLFLTGALAVLVVANLTPVGSSDTASYAAYGRIAALGGDPYLTSPAQLGGPYAQLVAVAWRDTTSVYGPVATWWQSAAACLGGERPWLTIWALMLANACVFLGTGYLLIRTADDPVTAGLLWVANPLLIGVLVGGGHLDTIVAALAVGAIHLARRTPRLRHDLLIGGLVGLACCVKISAALLGVALAWPLLRVRAWRRVSRQASVAALTIALLYSVYGLHALAPLSAASRMVSFPSLWMVFDWLGSELLGPDATATAIRLLWPGLMLVLAWALHRCTPAGSPPAVAVPFALAFAWVLTAPWSMPWYAALPWVPAVLCPQGRLTRYLVAATAALALVNNGGGHGWSA</sequence>
<feature type="transmembrane region" description="Helical" evidence="1">
    <location>
        <begin position="36"/>
        <end position="56"/>
    </location>
</feature>
<keyword evidence="1" id="KW-0812">Transmembrane</keyword>
<organism evidence="2 3">
    <name type="scientific">Streptomyces antnestii</name>
    <dbReference type="NCBI Taxonomy" id="2494256"/>
    <lineage>
        <taxon>Bacteria</taxon>
        <taxon>Bacillati</taxon>
        <taxon>Actinomycetota</taxon>
        <taxon>Actinomycetes</taxon>
        <taxon>Kitasatosporales</taxon>
        <taxon>Streptomycetaceae</taxon>
        <taxon>Streptomyces</taxon>
    </lineage>
</organism>
<dbReference type="OrthoDB" id="5242303at2"/>
<dbReference type="EMBL" id="RZYA01000038">
    <property type="protein sequence ID" value="RVU14826.1"/>
    <property type="molecule type" value="Genomic_DNA"/>
</dbReference>
<dbReference type="AlphaFoldDB" id="A0A3S2YMG1"/>
<name>A0A3S2YMG1_9ACTN</name>
<feature type="transmembrane region" description="Helical" evidence="1">
    <location>
        <begin position="230"/>
        <end position="260"/>
    </location>
</feature>
<evidence type="ECO:0008006" key="4">
    <source>
        <dbReference type="Google" id="ProtNLM"/>
    </source>
</evidence>
<feature type="transmembrane region" description="Helical" evidence="1">
    <location>
        <begin position="110"/>
        <end position="129"/>
    </location>
</feature>
<gene>
    <name evidence="2" type="ORF">EOT10_40260</name>
</gene>
<feature type="transmembrane region" description="Helical" evidence="1">
    <location>
        <begin position="394"/>
        <end position="412"/>
    </location>
</feature>
<evidence type="ECO:0000256" key="1">
    <source>
        <dbReference type="SAM" id="Phobius"/>
    </source>
</evidence>
<feature type="transmembrane region" description="Helical" evidence="1">
    <location>
        <begin position="76"/>
        <end position="98"/>
    </location>
</feature>
<protein>
    <recommendedName>
        <fullName evidence="4">DUF2029 domain-containing protein</fullName>
    </recommendedName>
</protein>
<dbReference type="RefSeq" id="WP_127833331.1">
    <property type="nucleotide sequence ID" value="NZ_RZYA01000038.1"/>
</dbReference>
<evidence type="ECO:0000313" key="2">
    <source>
        <dbReference type="EMBL" id="RVU14826.1"/>
    </source>
</evidence>
<keyword evidence="1" id="KW-1133">Transmembrane helix</keyword>
<feature type="transmembrane region" description="Helical" evidence="1">
    <location>
        <begin position="197"/>
        <end position="218"/>
    </location>
</feature>
<feature type="transmembrane region" description="Helical" evidence="1">
    <location>
        <begin position="362"/>
        <end position="382"/>
    </location>
</feature>
<feature type="transmembrane region" description="Helical" evidence="1">
    <location>
        <begin position="312"/>
        <end position="332"/>
    </location>
</feature>
<evidence type="ECO:0000313" key="3">
    <source>
        <dbReference type="Proteomes" id="UP000283128"/>
    </source>
</evidence>
<dbReference type="Pfam" id="PF26314">
    <property type="entry name" value="MptA_B_family"/>
    <property type="match status" value="1"/>
</dbReference>
<reference evidence="2 3" key="1">
    <citation type="submission" date="2019-01" db="EMBL/GenBank/DDBJ databases">
        <title>Genome sequences of Streptomyces and Rhizobium isolates collected from root and soil.</title>
        <authorList>
            <person name="Chhettri S."/>
            <person name="Sevigny J.L."/>
            <person name="Sen A."/>
            <person name="Ennis N."/>
            <person name="Tisa L."/>
        </authorList>
    </citation>
    <scope>NUCLEOTIDE SEQUENCE [LARGE SCALE GENOMIC DNA]</scope>
    <source>
        <strain evidence="2 3">San01</strain>
    </source>
</reference>
<accession>A0A3S2YMG1</accession>
<feature type="transmembrane region" description="Helical" evidence="1">
    <location>
        <begin position="272"/>
        <end position="300"/>
    </location>
</feature>